<dbReference type="PANTHER" id="PTHR43649:SF11">
    <property type="entry name" value="ABC TRANSPORTER SUBSTRATE-BINDING PROTEIN YESO-RELATED"/>
    <property type="match status" value="1"/>
</dbReference>
<dbReference type="Pfam" id="PF01547">
    <property type="entry name" value="SBP_bac_1"/>
    <property type="match status" value="1"/>
</dbReference>
<keyword evidence="3" id="KW-0732">Signal</keyword>
<dbReference type="Gene3D" id="3.40.190.10">
    <property type="entry name" value="Periplasmic binding protein-like II"/>
    <property type="match status" value="2"/>
</dbReference>
<comment type="similarity">
    <text evidence="2">Belongs to the bacterial solute-binding protein 1 family.</text>
</comment>
<dbReference type="PANTHER" id="PTHR43649">
    <property type="entry name" value="ARABINOSE-BINDING PROTEIN-RELATED"/>
    <property type="match status" value="1"/>
</dbReference>
<reference evidence="4 5" key="1">
    <citation type="submission" date="2019-03" db="EMBL/GenBank/DDBJ databases">
        <title>Genomic Encyclopedia of Type Strains, Phase IV (KMG-IV): sequencing the most valuable type-strain genomes for metagenomic binning, comparative biology and taxonomic classification.</title>
        <authorList>
            <person name="Goeker M."/>
        </authorList>
    </citation>
    <scope>NUCLEOTIDE SEQUENCE [LARGE SCALE GENOMIC DNA]</scope>
    <source>
        <strain evidence="4 5">DSM 16730</strain>
    </source>
</reference>
<dbReference type="GO" id="GO:0030313">
    <property type="term" value="C:cell envelope"/>
    <property type="evidence" value="ECO:0007669"/>
    <property type="project" value="UniProtKB-ARBA"/>
</dbReference>
<name>A0A4R3VRS2_9GAMM</name>
<dbReference type="InterPro" id="IPR006059">
    <property type="entry name" value="SBP"/>
</dbReference>
<keyword evidence="5" id="KW-1185">Reference proteome</keyword>
<dbReference type="RefSeq" id="WP_132455550.1">
    <property type="nucleotide sequence ID" value="NZ_JAWIZJ010000004.1"/>
</dbReference>
<protein>
    <submittedName>
        <fullName evidence="4">Carbohydrate ABC transporter substrate-binding protein (CUT1 family)</fullName>
    </submittedName>
</protein>
<comment type="caution">
    <text evidence="4">The sequence shown here is derived from an EMBL/GenBank/DDBJ whole genome shotgun (WGS) entry which is preliminary data.</text>
</comment>
<dbReference type="Proteomes" id="UP000295433">
    <property type="component" value="Unassembled WGS sequence"/>
</dbReference>
<evidence type="ECO:0000256" key="2">
    <source>
        <dbReference type="ARBA" id="ARBA00008520"/>
    </source>
</evidence>
<evidence type="ECO:0000313" key="4">
    <source>
        <dbReference type="EMBL" id="TCV06311.1"/>
    </source>
</evidence>
<dbReference type="InterPro" id="IPR050490">
    <property type="entry name" value="Bact_solute-bd_prot1"/>
</dbReference>
<feature type="signal peptide" evidence="3">
    <location>
        <begin position="1"/>
        <end position="27"/>
    </location>
</feature>
<accession>A0A4R3VRS2</accession>
<dbReference type="SUPFAM" id="SSF53850">
    <property type="entry name" value="Periplasmic binding protein-like II"/>
    <property type="match status" value="1"/>
</dbReference>
<proteinExistence type="inferred from homology"/>
<dbReference type="EMBL" id="SMBY01000004">
    <property type="protein sequence ID" value="TCV06311.1"/>
    <property type="molecule type" value="Genomic_DNA"/>
</dbReference>
<organism evidence="4 5">
    <name type="scientific">Samsonia erythrinae</name>
    <dbReference type="NCBI Taxonomy" id="160434"/>
    <lineage>
        <taxon>Bacteria</taxon>
        <taxon>Pseudomonadati</taxon>
        <taxon>Pseudomonadota</taxon>
        <taxon>Gammaproteobacteria</taxon>
        <taxon>Enterobacterales</taxon>
        <taxon>Pectobacteriaceae</taxon>
        <taxon>Samsonia</taxon>
    </lineage>
</organism>
<evidence type="ECO:0000256" key="1">
    <source>
        <dbReference type="ARBA" id="ARBA00004418"/>
    </source>
</evidence>
<evidence type="ECO:0000256" key="3">
    <source>
        <dbReference type="SAM" id="SignalP"/>
    </source>
</evidence>
<gene>
    <name evidence="4" type="ORF">EDC54_104220</name>
</gene>
<evidence type="ECO:0000313" key="5">
    <source>
        <dbReference type="Proteomes" id="UP000295433"/>
    </source>
</evidence>
<sequence>MAKTRNTLSHLLLLCASFPLGATYADAAELRLSWWGGNQRHEATLAAINAFQKAHPTITVKAEYAGWDGYLSRLSTQMAGGQEPDVIRIDWNWLPQFSRNGEGFYDLNKQKDRLALDDFPPGYLKTADVKGKLQGLPISMTYRSMIYNKTTWDKAGIAYPQTWDELFAAGPVFKQKLGDNYYPLGAAQGASDALDILTLGRSYMAQKYGIDLIDEQNQRIAYSREQVRELFAFYKKLVDSHVLPDQRYFSSFGRSNVYEIRPWINGELAGMYLWDSAIYTYSSNMPKETELETGPFITLSGAKDSGITTKPSSLFAIGKNSKHPEEAAMLINFMLSHPEGVKALGLQNGMPANPKAQKMLEESGVINPDNLLANAYRAAAAQPESKVPVSPFMENQELVQLWTNSLQKLDYGKGEVNQVADDFLSNANRILKRAIR</sequence>
<dbReference type="OrthoDB" id="7317090at2"/>
<dbReference type="GO" id="GO:0042597">
    <property type="term" value="C:periplasmic space"/>
    <property type="evidence" value="ECO:0007669"/>
    <property type="project" value="UniProtKB-SubCell"/>
</dbReference>
<feature type="chain" id="PRO_5020868424" evidence="3">
    <location>
        <begin position="28"/>
        <end position="436"/>
    </location>
</feature>
<comment type="subcellular location">
    <subcellularLocation>
        <location evidence="1">Periplasm</location>
    </subcellularLocation>
</comment>
<dbReference type="AlphaFoldDB" id="A0A4R3VRS2"/>